<dbReference type="AlphaFoldDB" id="A0A6P2CXY4"/>
<name>A0A6P2CXY4_9BACT</name>
<sequence length="134" mass="15242">MLRLLVAAALVACCVAPASAEDKKPPMIGHMVYFKLKDNTPENRKKLVAACEKYLSEHPGTVFFSAGEIGDEFKRDVNDRDWDVALHLVFVDKAAHDKYAVDKEHLKFIDENKANWAKVRVFDSELRSYKTSKK</sequence>
<organism evidence="3 4">
    <name type="scientific">Gemmata massiliana</name>
    <dbReference type="NCBI Taxonomy" id="1210884"/>
    <lineage>
        <taxon>Bacteria</taxon>
        <taxon>Pseudomonadati</taxon>
        <taxon>Planctomycetota</taxon>
        <taxon>Planctomycetia</taxon>
        <taxon>Gemmatales</taxon>
        <taxon>Gemmataceae</taxon>
        <taxon>Gemmata</taxon>
    </lineage>
</organism>
<evidence type="ECO:0000256" key="1">
    <source>
        <dbReference type="SAM" id="SignalP"/>
    </source>
</evidence>
<feature type="signal peptide" evidence="1">
    <location>
        <begin position="1"/>
        <end position="20"/>
    </location>
</feature>
<dbReference type="Pfam" id="PF07876">
    <property type="entry name" value="Dabb"/>
    <property type="match status" value="1"/>
</dbReference>
<protein>
    <recommendedName>
        <fullName evidence="2">Stress-response A/B barrel domain-containing protein</fullName>
    </recommendedName>
</protein>
<dbReference type="Proteomes" id="UP000464178">
    <property type="component" value="Chromosome"/>
</dbReference>
<dbReference type="RefSeq" id="WP_197909473.1">
    <property type="nucleotide sequence ID" value="NZ_LR593886.1"/>
</dbReference>
<dbReference type="SMART" id="SM00886">
    <property type="entry name" value="Dabb"/>
    <property type="match status" value="1"/>
</dbReference>
<feature type="domain" description="Stress-response A/B barrel" evidence="2">
    <location>
        <begin position="28"/>
        <end position="124"/>
    </location>
</feature>
<keyword evidence="4" id="KW-1185">Reference proteome</keyword>
<evidence type="ECO:0000259" key="2">
    <source>
        <dbReference type="PROSITE" id="PS51502"/>
    </source>
</evidence>
<dbReference type="EMBL" id="LR593886">
    <property type="protein sequence ID" value="VTR91992.1"/>
    <property type="molecule type" value="Genomic_DNA"/>
</dbReference>
<feature type="chain" id="PRO_5026930821" description="Stress-response A/B barrel domain-containing protein" evidence="1">
    <location>
        <begin position="21"/>
        <end position="134"/>
    </location>
</feature>
<evidence type="ECO:0000313" key="3">
    <source>
        <dbReference type="EMBL" id="VTR91992.1"/>
    </source>
</evidence>
<dbReference type="InterPro" id="IPR011008">
    <property type="entry name" value="Dimeric_a/b-barrel"/>
</dbReference>
<evidence type="ECO:0000313" key="4">
    <source>
        <dbReference type="Proteomes" id="UP000464178"/>
    </source>
</evidence>
<proteinExistence type="predicted"/>
<dbReference type="Gene3D" id="3.30.70.100">
    <property type="match status" value="1"/>
</dbReference>
<reference evidence="3 4" key="1">
    <citation type="submission" date="2019-05" db="EMBL/GenBank/DDBJ databases">
        <authorList>
            <consortium name="Science for Life Laboratories"/>
        </authorList>
    </citation>
    <scope>NUCLEOTIDE SEQUENCE [LARGE SCALE GENOMIC DNA]</scope>
    <source>
        <strain evidence="3">Soil9</strain>
    </source>
</reference>
<dbReference type="PROSITE" id="PS51502">
    <property type="entry name" value="S_R_A_B_BARREL"/>
    <property type="match status" value="1"/>
</dbReference>
<gene>
    <name evidence="3" type="ORF">SOIL9_57220</name>
</gene>
<dbReference type="InterPro" id="IPR013097">
    <property type="entry name" value="Dabb"/>
</dbReference>
<accession>A0A6P2CXY4</accession>
<dbReference type="KEGG" id="gms:SOIL9_57220"/>
<dbReference type="SUPFAM" id="SSF54909">
    <property type="entry name" value="Dimeric alpha+beta barrel"/>
    <property type="match status" value="1"/>
</dbReference>
<keyword evidence="1" id="KW-0732">Signal</keyword>